<sequence length="106" mass="11977">MIYMIEHVHPPNIFCDCRKGRFAEGQKYLRGLKQGPKNMHIFLLSGVSRRCFSICISEMYSLGVSALAQSIPNVSDSQFCALLHLLDVRGNNKREEQNSQKSVADC</sequence>
<dbReference type="AlphaFoldDB" id="A0A0E9X180"/>
<dbReference type="EMBL" id="GBXM01012922">
    <property type="protein sequence ID" value="JAH95655.1"/>
    <property type="molecule type" value="Transcribed_RNA"/>
</dbReference>
<organism evidence="1">
    <name type="scientific">Anguilla anguilla</name>
    <name type="common">European freshwater eel</name>
    <name type="synonym">Muraena anguilla</name>
    <dbReference type="NCBI Taxonomy" id="7936"/>
    <lineage>
        <taxon>Eukaryota</taxon>
        <taxon>Metazoa</taxon>
        <taxon>Chordata</taxon>
        <taxon>Craniata</taxon>
        <taxon>Vertebrata</taxon>
        <taxon>Euteleostomi</taxon>
        <taxon>Actinopterygii</taxon>
        <taxon>Neopterygii</taxon>
        <taxon>Teleostei</taxon>
        <taxon>Anguilliformes</taxon>
        <taxon>Anguillidae</taxon>
        <taxon>Anguilla</taxon>
    </lineage>
</organism>
<proteinExistence type="predicted"/>
<reference evidence="1" key="1">
    <citation type="submission" date="2014-11" db="EMBL/GenBank/DDBJ databases">
        <authorList>
            <person name="Amaro Gonzalez C."/>
        </authorList>
    </citation>
    <scope>NUCLEOTIDE SEQUENCE</scope>
</reference>
<accession>A0A0E9X180</accession>
<protein>
    <submittedName>
        <fullName evidence="1">Uncharacterized protein</fullName>
    </submittedName>
</protein>
<reference evidence="1" key="2">
    <citation type="journal article" date="2015" name="Fish Shellfish Immunol.">
        <title>Early steps in the European eel (Anguilla anguilla)-Vibrio vulnificus interaction in the gills: Role of the RtxA13 toxin.</title>
        <authorList>
            <person name="Callol A."/>
            <person name="Pajuelo D."/>
            <person name="Ebbesson L."/>
            <person name="Teles M."/>
            <person name="MacKenzie S."/>
            <person name="Amaro C."/>
        </authorList>
    </citation>
    <scope>NUCLEOTIDE SEQUENCE</scope>
</reference>
<evidence type="ECO:0000313" key="1">
    <source>
        <dbReference type="EMBL" id="JAH95655.1"/>
    </source>
</evidence>
<name>A0A0E9X180_ANGAN</name>